<name>A0A5M6CU57_9BACT</name>
<dbReference type="Pfam" id="PF00561">
    <property type="entry name" value="Abhydrolase_1"/>
    <property type="match status" value="1"/>
</dbReference>
<reference evidence="2 3" key="1">
    <citation type="submission" date="2019-09" db="EMBL/GenBank/DDBJ databases">
        <title>Genome sequence and assembly of Taibaiella sp.</title>
        <authorList>
            <person name="Chhetri G."/>
        </authorList>
    </citation>
    <scope>NUCLEOTIDE SEQUENCE [LARGE SCALE GENOMIC DNA]</scope>
    <source>
        <strain evidence="2 3">KVB11</strain>
    </source>
</reference>
<keyword evidence="2" id="KW-0378">Hydrolase</keyword>
<sequence length="267" mass="30785">MQIQPGFINYEDSRIHILKMGSGPKLLIAIHGFGNDAGIFRSVAEAFQEAYTMVSIDLPGHGKTVWNKTYFEKQDLMAIIQGIKMEFGVDMFTLMGFSLGGRACLSIVELQPNWIDKLILLAPDGLKKNFWYNAATRNVFGKIIFKKMMQDPDAWLHYVDKLKQWNIIDASRFKFAKAHLTNEDIRHQLSYVWPVTSKLIVSTILAKWHIRKYKIETHLYMGNHDRIFPPRQGQQFVKGLKTASLHVLDQGHNLINERLIQELKTVL</sequence>
<dbReference type="GO" id="GO:0016787">
    <property type="term" value="F:hydrolase activity"/>
    <property type="evidence" value="ECO:0007669"/>
    <property type="project" value="UniProtKB-KW"/>
</dbReference>
<organism evidence="2 3">
    <name type="scientific">Taibaiella lutea</name>
    <dbReference type="NCBI Taxonomy" id="2608001"/>
    <lineage>
        <taxon>Bacteria</taxon>
        <taxon>Pseudomonadati</taxon>
        <taxon>Bacteroidota</taxon>
        <taxon>Chitinophagia</taxon>
        <taxon>Chitinophagales</taxon>
        <taxon>Chitinophagaceae</taxon>
        <taxon>Taibaiella</taxon>
    </lineage>
</organism>
<dbReference type="AlphaFoldDB" id="A0A5M6CU57"/>
<accession>A0A5M6CU57</accession>
<dbReference type="EMBL" id="VWSH01000001">
    <property type="protein sequence ID" value="KAA5536535.1"/>
    <property type="molecule type" value="Genomic_DNA"/>
</dbReference>
<protein>
    <submittedName>
        <fullName evidence="2">Alpha/beta hydrolase</fullName>
    </submittedName>
</protein>
<gene>
    <name evidence="2" type="ORF">F0919_02380</name>
</gene>
<dbReference type="InterPro" id="IPR000073">
    <property type="entry name" value="AB_hydrolase_1"/>
</dbReference>
<comment type="caution">
    <text evidence="2">The sequence shown here is derived from an EMBL/GenBank/DDBJ whole genome shotgun (WGS) entry which is preliminary data.</text>
</comment>
<feature type="domain" description="AB hydrolase-1" evidence="1">
    <location>
        <begin position="26"/>
        <end position="254"/>
    </location>
</feature>
<dbReference type="InterPro" id="IPR050266">
    <property type="entry name" value="AB_hydrolase_sf"/>
</dbReference>
<dbReference type="SUPFAM" id="SSF53474">
    <property type="entry name" value="alpha/beta-Hydrolases"/>
    <property type="match status" value="1"/>
</dbReference>
<evidence type="ECO:0000313" key="2">
    <source>
        <dbReference type="EMBL" id="KAA5536535.1"/>
    </source>
</evidence>
<dbReference type="RefSeq" id="WP_150031112.1">
    <property type="nucleotide sequence ID" value="NZ_VWSH01000001.1"/>
</dbReference>
<evidence type="ECO:0000313" key="3">
    <source>
        <dbReference type="Proteomes" id="UP000323632"/>
    </source>
</evidence>
<dbReference type="Proteomes" id="UP000323632">
    <property type="component" value="Unassembled WGS sequence"/>
</dbReference>
<evidence type="ECO:0000259" key="1">
    <source>
        <dbReference type="Pfam" id="PF00561"/>
    </source>
</evidence>
<keyword evidence="3" id="KW-1185">Reference proteome</keyword>
<proteinExistence type="predicted"/>
<dbReference type="InterPro" id="IPR029058">
    <property type="entry name" value="AB_hydrolase_fold"/>
</dbReference>
<dbReference type="PRINTS" id="PR00111">
    <property type="entry name" value="ABHYDROLASE"/>
</dbReference>
<dbReference type="Gene3D" id="3.40.50.1820">
    <property type="entry name" value="alpha/beta hydrolase"/>
    <property type="match status" value="1"/>
</dbReference>
<dbReference type="PANTHER" id="PTHR43798">
    <property type="entry name" value="MONOACYLGLYCEROL LIPASE"/>
    <property type="match status" value="1"/>
</dbReference>